<evidence type="ECO:0000259" key="8">
    <source>
        <dbReference type="Pfam" id="PF12704"/>
    </source>
</evidence>
<feature type="transmembrane region" description="Helical" evidence="6">
    <location>
        <begin position="21"/>
        <end position="41"/>
    </location>
</feature>
<comment type="caution">
    <text evidence="9">The sequence shown here is derived from an EMBL/GenBank/DDBJ whole genome shotgun (WGS) entry which is preliminary data.</text>
</comment>
<evidence type="ECO:0000256" key="4">
    <source>
        <dbReference type="ARBA" id="ARBA00022989"/>
    </source>
</evidence>
<keyword evidence="3 6" id="KW-0812">Transmembrane</keyword>
<feature type="transmembrane region" description="Helical" evidence="6">
    <location>
        <begin position="730"/>
        <end position="749"/>
    </location>
</feature>
<comment type="subcellular location">
    <subcellularLocation>
        <location evidence="1">Cell membrane</location>
        <topology evidence="1">Multi-pass membrane protein</topology>
    </subcellularLocation>
</comment>
<accession>A0ABN1J6R5</accession>
<dbReference type="PANTHER" id="PTHR30572:SF18">
    <property type="entry name" value="ABC-TYPE MACROLIDE FAMILY EXPORT SYSTEM PERMEASE COMPONENT 2"/>
    <property type="match status" value="1"/>
</dbReference>
<feature type="transmembrane region" description="Helical" evidence="6">
    <location>
        <begin position="379"/>
        <end position="403"/>
    </location>
</feature>
<dbReference type="InterPro" id="IPR003838">
    <property type="entry name" value="ABC3_permease_C"/>
</dbReference>
<evidence type="ECO:0000256" key="1">
    <source>
        <dbReference type="ARBA" id="ARBA00004651"/>
    </source>
</evidence>
<feature type="domain" description="ABC3 transporter permease C-terminal" evidence="7">
    <location>
        <begin position="681"/>
        <end position="794"/>
    </location>
</feature>
<feature type="transmembrane region" description="Helical" evidence="6">
    <location>
        <begin position="428"/>
        <end position="448"/>
    </location>
</feature>
<evidence type="ECO:0000256" key="6">
    <source>
        <dbReference type="SAM" id="Phobius"/>
    </source>
</evidence>
<feature type="transmembrane region" description="Helical" evidence="6">
    <location>
        <begin position="681"/>
        <end position="702"/>
    </location>
</feature>
<name>A0ABN1J6R5_9FLAO</name>
<feature type="domain" description="MacB-like periplasmic core" evidence="8">
    <location>
        <begin position="20"/>
        <end position="243"/>
    </location>
</feature>
<keyword evidence="2" id="KW-1003">Cell membrane</keyword>
<evidence type="ECO:0000313" key="9">
    <source>
        <dbReference type="EMBL" id="GAA0730182.1"/>
    </source>
</evidence>
<feature type="domain" description="ABC3 transporter permease C-terminal" evidence="7">
    <location>
        <begin position="292"/>
        <end position="408"/>
    </location>
</feature>
<gene>
    <name evidence="9" type="ORF">GCM10009430_41190</name>
</gene>
<dbReference type="EMBL" id="BAAAGE010000004">
    <property type="protein sequence ID" value="GAA0730182.1"/>
    <property type="molecule type" value="Genomic_DNA"/>
</dbReference>
<protein>
    <submittedName>
        <fullName evidence="9">ABC transporter permease</fullName>
    </submittedName>
</protein>
<dbReference type="Pfam" id="PF02687">
    <property type="entry name" value="FtsX"/>
    <property type="match status" value="2"/>
</dbReference>
<feature type="transmembrane region" description="Helical" evidence="6">
    <location>
        <begin position="333"/>
        <end position="359"/>
    </location>
</feature>
<feature type="transmembrane region" description="Helical" evidence="6">
    <location>
        <begin position="761"/>
        <end position="784"/>
    </location>
</feature>
<keyword evidence="4 6" id="KW-1133">Transmembrane helix</keyword>
<evidence type="ECO:0000256" key="5">
    <source>
        <dbReference type="ARBA" id="ARBA00023136"/>
    </source>
</evidence>
<keyword evidence="10" id="KW-1185">Reference proteome</keyword>
<evidence type="ECO:0000313" key="10">
    <source>
        <dbReference type="Proteomes" id="UP001501758"/>
    </source>
</evidence>
<proteinExistence type="predicted"/>
<feature type="transmembrane region" description="Helical" evidence="6">
    <location>
        <begin position="287"/>
        <end position="306"/>
    </location>
</feature>
<sequence>MIKNYFKIAWRNLLKNKIYSFINISGLAIGMAATILIGLWIHDELNHNKHFENYDTIAQVFQHESSNNVVETGPAIPRPLEFALREEHNDNFKHIIMSSWEQPRYIRYGNTNINRRGYAMQEGAPEMLNLEIIAGEKNGIKEKNSIMLSESCAQALFGDDISIAIGKIVKINNRDDLAITAVFKDNPENTSFKDMDYLVPWKYYVTTQPWLERAKTAWGNNSFQLFVQINDNTTMEAITSKIIDVKKNASPEEAEFNPQIFLFPMKDWYLRSEFENGVQTGGRIENVWLFGIIGIFILLLACINFVNLSTARSEKRATEVGIRKSIGSQRGQLIFQFLSESFLIVVLSFVVAITIVLISLGGFNNLASKEILFPWANPIFWIISILFILLTAFLSGSYPALYLSSFNPVSVLKGTFKAGRFSALPRKILVVTQFTVSIALIIGTLIVMNQIQHSKNRPTGYDKEGLVQMPVMSSEFIGKADVMRDQFIASGGAIEMATTSSPTTDVWSNRGGYTWEGKPVGFQENLAYTDVSYEFVETLGAEIIEGRGFSRDFPSDSSAVILNKTAVAYMGIKNPIGKLIRHSDENDPNPPLKIIGVIDDIIMQSPYSPVKQSMYAFDQHGNVSYWNLRLNPENSVRKNLEIVEGVFKKNFPNVPFDYQFIDEEYAKKFRSEERVASLSKVFTVLAIFISLLGLFGLASFVAEQRTKEIGIRKILGASITHLWMQLSKDFITLVMIALIMAAPLAYYFMSQWLQKFPYRINISYTTFLIAGLGALLITIITVSIQAIRTATTNPANSLRTE</sequence>
<evidence type="ECO:0000259" key="7">
    <source>
        <dbReference type="Pfam" id="PF02687"/>
    </source>
</evidence>
<dbReference type="Pfam" id="PF12704">
    <property type="entry name" value="MacB_PCD"/>
    <property type="match status" value="1"/>
</dbReference>
<organism evidence="9 10">
    <name type="scientific">Aquimarina litoralis</name>
    <dbReference type="NCBI Taxonomy" id="584605"/>
    <lineage>
        <taxon>Bacteria</taxon>
        <taxon>Pseudomonadati</taxon>
        <taxon>Bacteroidota</taxon>
        <taxon>Flavobacteriia</taxon>
        <taxon>Flavobacteriales</taxon>
        <taxon>Flavobacteriaceae</taxon>
        <taxon>Aquimarina</taxon>
    </lineage>
</organism>
<dbReference type="PANTHER" id="PTHR30572">
    <property type="entry name" value="MEMBRANE COMPONENT OF TRANSPORTER-RELATED"/>
    <property type="match status" value="1"/>
</dbReference>
<reference evidence="9 10" key="1">
    <citation type="journal article" date="2019" name="Int. J. Syst. Evol. Microbiol.">
        <title>The Global Catalogue of Microorganisms (GCM) 10K type strain sequencing project: providing services to taxonomists for standard genome sequencing and annotation.</title>
        <authorList>
            <consortium name="The Broad Institute Genomics Platform"/>
            <consortium name="The Broad Institute Genome Sequencing Center for Infectious Disease"/>
            <person name="Wu L."/>
            <person name="Ma J."/>
        </authorList>
    </citation>
    <scope>NUCLEOTIDE SEQUENCE [LARGE SCALE GENOMIC DNA]</scope>
    <source>
        <strain evidence="9 10">JCM 15974</strain>
    </source>
</reference>
<dbReference type="InterPro" id="IPR050250">
    <property type="entry name" value="Macrolide_Exporter_MacB"/>
</dbReference>
<dbReference type="RefSeq" id="WP_343914130.1">
    <property type="nucleotide sequence ID" value="NZ_BAAAGE010000004.1"/>
</dbReference>
<dbReference type="InterPro" id="IPR025857">
    <property type="entry name" value="MacB_PCD"/>
</dbReference>
<evidence type="ECO:0000256" key="3">
    <source>
        <dbReference type="ARBA" id="ARBA00022692"/>
    </source>
</evidence>
<evidence type="ECO:0000256" key="2">
    <source>
        <dbReference type="ARBA" id="ARBA00022475"/>
    </source>
</evidence>
<keyword evidence="5 6" id="KW-0472">Membrane</keyword>
<dbReference type="Proteomes" id="UP001501758">
    <property type="component" value="Unassembled WGS sequence"/>
</dbReference>